<dbReference type="GO" id="GO:0005886">
    <property type="term" value="C:plasma membrane"/>
    <property type="evidence" value="ECO:0007669"/>
    <property type="project" value="UniProtKB-SubCell"/>
</dbReference>
<keyword evidence="4" id="KW-1003">Cell membrane</keyword>
<evidence type="ECO:0000256" key="7">
    <source>
        <dbReference type="ARBA" id="ARBA00023136"/>
    </source>
</evidence>
<dbReference type="CDD" id="cd06550">
    <property type="entry name" value="TM_ABC_iron-siderophores_like"/>
    <property type="match status" value="1"/>
</dbReference>
<dbReference type="AlphaFoldDB" id="A0A6S6RSW6"/>
<evidence type="ECO:0000313" key="9">
    <source>
        <dbReference type="EMBL" id="CAA6799345.1"/>
    </source>
</evidence>
<organism evidence="9">
    <name type="scientific">uncultured Sulfurovum sp</name>
    <dbReference type="NCBI Taxonomy" id="269237"/>
    <lineage>
        <taxon>Bacteria</taxon>
        <taxon>Pseudomonadati</taxon>
        <taxon>Campylobacterota</taxon>
        <taxon>Epsilonproteobacteria</taxon>
        <taxon>Campylobacterales</taxon>
        <taxon>Sulfurovaceae</taxon>
        <taxon>Sulfurovum</taxon>
        <taxon>environmental samples</taxon>
    </lineage>
</organism>
<keyword evidence="6 8" id="KW-1133">Transmembrane helix</keyword>
<feature type="transmembrane region" description="Helical" evidence="8">
    <location>
        <begin position="177"/>
        <end position="194"/>
    </location>
</feature>
<feature type="transmembrane region" description="Helical" evidence="8">
    <location>
        <begin position="103"/>
        <end position="123"/>
    </location>
</feature>
<dbReference type="GO" id="GO:0022857">
    <property type="term" value="F:transmembrane transporter activity"/>
    <property type="evidence" value="ECO:0007669"/>
    <property type="project" value="InterPro"/>
</dbReference>
<feature type="transmembrane region" description="Helical" evidence="8">
    <location>
        <begin position="262"/>
        <end position="280"/>
    </location>
</feature>
<feature type="transmembrane region" description="Helical" evidence="8">
    <location>
        <begin position="292"/>
        <end position="309"/>
    </location>
</feature>
<dbReference type="GO" id="GO:0033214">
    <property type="term" value="P:siderophore-iron import into cell"/>
    <property type="evidence" value="ECO:0007669"/>
    <property type="project" value="TreeGrafter"/>
</dbReference>
<evidence type="ECO:0000256" key="3">
    <source>
        <dbReference type="ARBA" id="ARBA00022448"/>
    </source>
</evidence>
<evidence type="ECO:0000256" key="8">
    <source>
        <dbReference type="SAM" id="Phobius"/>
    </source>
</evidence>
<feature type="transmembrane region" description="Helical" evidence="8">
    <location>
        <begin position="44"/>
        <end position="65"/>
    </location>
</feature>
<reference evidence="9" key="1">
    <citation type="submission" date="2020-01" db="EMBL/GenBank/DDBJ databases">
        <authorList>
            <person name="Meier V. D."/>
            <person name="Meier V D."/>
        </authorList>
    </citation>
    <scope>NUCLEOTIDE SEQUENCE</scope>
    <source>
        <strain evidence="9">HLG_WM_MAG_06</strain>
    </source>
</reference>
<sequence>MRYFTFLLALVIIISAPFFGQVPIDFNNLSNPETVDYKLFWDIRLPRVIVAFFAGAILALGGLLFQSLFKNPMGTPYTLGVASGSTLGVAFAIVFGFPSMVSLFGFFGALFTVIVLFTLTVKLKSYETNALLLVGIALAFFYNAALMILFYLSDESQSFEIIRFTMGSVDVVGLEKTLPIFFSSIALLLLAHLYKKELKLLLTSNNYAYLKGVDVKKVNTILLVAVSVAVGVCVSLTGPIGFVGLIIPHIVKSIYKKSAEQLILPIFFYGGVFLVISDLISRNIGVNTDLPIGIITAFLGGPFFIYLIIRRR</sequence>
<dbReference type="Gene3D" id="1.10.3470.10">
    <property type="entry name" value="ABC transporter involved in vitamin B12 uptake, BtuC"/>
    <property type="match status" value="1"/>
</dbReference>
<evidence type="ECO:0000256" key="6">
    <source>
        <dbReference type="ARBA" id="ARBA00022989"/>
    </source>
</evidence>
<comment type="similarity">
    <text evidence="2">Belongs to the binding-protein-dependent transport system permease family. FecCD subfamily.</text>
</comment>
<comment type="subcellular location">
    <subcellularLocation>
        <location evidence="1">Cell membrane</location>
        <topology evidence="1">Multi-pass membrane protein</topology>
    </subcellularLocation>
</comment>
<dbReference type="PANTHER" id="PTHR30472:SF25">
    <property type="entry name" value="ABC TRANSPORTER PERMEASE PROTEIN MJ0876-RELATED"/>
    <property type="match status" value="1"/>
</dbReference>
<name>A0A6S6RSW6_9BACT</name>
<dbReference type="InterPro" id="IPR000522">
    <property type="entry name" value="ABC_transptr_permease_BtuC"/>
</dbReference>
<dbReference type="PANTHER" id="PTHR30472">
    <property type="entry name" value="FERRIC ENTEROBACTIN TRANSPORT SYSTEM PERMEASE PROTEIN"/>
    <property type="match status" value="1"/>
</dbReference>
<dbReference type="Pfam" id="PF01032">
    <property type="entry name" value="FecCD"/>
    <property type="match status" value="1"/>
</dbReference>
<evidence type="ECO:0000256" key="4">
    <source>
        <dbReference type="ARBA" id="ARBA00022475"/>
    </source>
</evidence>
<dbReference type="InterPro" id="IPR037294">
    <property type="entry name" value="ABC_BtuC-like"/>
</dbReference>
<proteinExistence type="inferred from homology"/>
<keyword evidence="7 8" id="KW-0472">Membrane</keyword>
<gene>
    <name evidence="9" type="ORF">HELGO_WM11506</name>
</gene>
<dbReference type="SUPFAM" id="SSF81345">
    <property type="entry name" value="ABC transporter involved in vitamin B12 uptake, BtuC"/>
    <property type="match status" value="1"/>
</dbReference>
<evidence type="ECO:0000256" key="5">
    <source>
        <dbReference type="ARBA" id="ARBA00022692"/>
    </source>
</evidence>
<evidence type="ECO:0000256" key="2">
    <source>
        <dbReference type="ARBA" id="ARBA00007935"/>
    </source>
</evidence>
<evidence type="ECO:0000256" key="1">
    <source>
        <dbReference type="ARBA" id="ARBA00004651"/>
    </source>
</evidence>
<keyword evidence="3" id="KW-0813">Transport</keyword>
<feature type="transmembrane region" description="Helical" evidence="8">
    <location>
        <begin position="130"/>
        <end position="152"/>
    </location>
</feature>
<accession>A0A6S6RSW6</accession>
<feature type="transmembrane region" description="Helical" evidence="8">
    <location>
        <begin position="221"/>
        <end position="250"/>
    </location>
</feature>
<feature type="transmembrane region" description="Helical" evidence="8">
    <location>
        <begin position="77"/>
        <end position="97"/>
    </location>
</feature>
<dbReference type="EMBL" id="CACVAP010000017">
    <property type="protein sequence ID" value="CAA6799345.1"/>
    <property type="molecule type" value="Genomic_DNA"/>
</dbReference>
<keyword evidence="5 8" id="KW-0812">Transmembrane</keyword>
<protein>
    <submittedName>
        <fullName evidence="9">Vitamin B12 ABC transporter, permease component BtuC</fullName>
    </submittedName>
</protein>